<dbReference type="PROSITE" id="PS51257">
    <property type="entry name" value="PROKAR_LIPOPROTEIN"/>
    <property type="match status" value="1"/>
</dbReference>
<gene>
    <name evidence="2" type="ORF">RPMA_26375</name>
</gene>
<proteinExistence type="predicted"/>
<sequence>MHVRRSLMSIRTTRTRTRLGAAVIVLGSVGCVAYSALEQDPVPAPILGVVRETEIHVAAERNGRLANVVVAPGQFVRRGSLLAVLSSPELEDSREDAHAAERQAQAYRNNVNVGVRREEIDISVQGMQIAEANLELARQQYQRSAMLAVHDFASKQKLDEDTTALRKTQAKLDAMKAGLALNQNGATKEERTIAQSKVVLASAVTAAVDAALSKTQLLAPDDGVVKVVVANSGEIVSPGQAVLTMADPLSGRWMSFTIREDRLNGLAIGSKVRAMTARGKQIIGHVAELRPLGEFATWRAARAVGDHDLNSFFVRVEPTILDADVQPGMSIWLVGHSPGDSSNRHVRNAYGLWLRDR</sequence>
<evidence type="ECO:0000313" key="2">
    <source>
        <dbReference type="EMBL" id="QUS41969.1"/>
    </source>
</evidence>
<dbReference type="Gene3D" id="2.40.50.100">
    <property type="match status" value="1"/>
</dbReference>
<dbReference type="Proteomes" id="UP000682843">
    <property type="component" value="Chromosome"/>
</dbReference>
<feature type="domain" description="CzcB-like barrel-sandwich hybrid" evidence="1">
    <location>
        <begin position="55"/>
        <end position="247"/>
    </location>
</feature>
<evidence type="ECO:0000259" key="1">
    <source>
        <dbReference type="Pfam" id="PF25973"/>
    </source>
</evidence>
<reference evidence="2 3" key="1">
    <citation type="submission" date="2019-02" db="EMBL/GenBank/DDBJ databases">
        <title>Emended description of the genus Rhodopseudomonas and description of Rhodopseudomonas albus sp. nov., a non-phototrophic, heavy-metal-tolerant bacterium isolated from garden soil.</title>
        <authorList>
            <person name="Bao Z."/>
            <person name="Cao W.W."/>
            <person name="Sato Y."/>
            <person name="Nishizawa T."/>
            <person name="Zhao J."/>
            <person name="Guo Y."/>
            <person name="Ohta H."/>
        </authorList>
    </citation>
    <scope>NUCLEOTIDE SEQUENCE [LARGE SCALE GENOMIC DNA]</scope>
    <source>
        <strain evidence="2 3">SK50-23</strain>
    </source>
</reference>
<dbReference type="PANTHER" id="PTHR30438">
    <property type="entry name" value="36 KDA ANTIGEN-RELATED"/>
    <property type="match status" value="1"/>
</dbReference>
<name>A0ABX8ADY6_9BRAD</name>
<dbReference type="InterPro" id="IPR030190">
    <property type="entry name" value="MacA_alpha-hairpin_sf"/>
</dbReference>
<dbReference type="Gene3D" id="6.10.140.1990">
    <property type="match status" value="1"/>
</dbReference>
<dbReference type="InterPro" id="IPR058647">
    <property type="entry name" value="BSH_CzcB-like"/>
</dbReference>
<keyword evidence="3" id="KW-1185">Reference proteome</keyword>
<accession>A0ABX8ADY6</accession>
<organism evidence="2 3">
    <name type="scientific">Tardiphaga alba</name>
    <dbReference type="NCBI Taxonomy" id="340268"/>
    <lineage>
        <taxon>Bacteria</taxon>
        <taxon>Pseudomonadati</taxon>
        <taxon>Pseudomonadota</taxon>
        <taxon>Alphaproteobacteria</taxon>
        <taxon>Hyphomicrobiales</taxon>
        <taxon>Nitrobacteraceae</taxon>
        <taxon>Tardiphaga</taxon>
    </lineage>
</organism>
<dbReference type="Pfam" id="PF25973">
    <property type="entry name" value="BSH_CzcB"/>
    <property type="match status" value="1"/>
</dbReference>
<evidence type="ECO:0000313" key="3">
    <source>
        <dbReference type="Proteomes" id="UP000682843"/>
    </source>
</evidence>
<dbReference type="EMBL" id="CP036498">
    <property type="protein sequence ID" value="QUS41969.1"/>
    <property type="molecule type" value="Genomic_DNA"/>
</dbReference>
<dbReference type="PANTHER" id="PTHR30438:SF2">
    <property type="entry name" value="MEMBRANE PROTEIN"/>
    <property type="match status" value="1"/>
</dbReference>
<protein>
    <submittedName>
        <fullName evidence="2">HlyD family efflux transporter periplasmic adaptor subunit</fullName>
    </submittedName>
</protein>